<dbReference type="PROSITE" id="PS50893">
    <property type="entry name" value="ABC_TRANSPORTER_2"/>
    <property type="match status" value="1"/>
</dbReference>
<evidence type="ECO:0000256" key="1">
    <source>
        <dbReference type="ARBA" id="ARBA00005417"/>
    </source>
</evidence>
<proteinExistence type="inferred from homology"/>
<dbReference type="Pfam" id="PF00005">
    <property type="entry name" value="ABC_tran"/>
    <property type="match status" value="1"/>
</dbReference>
<dbReference type="PANTHER" id="PTHR43776:SF7">
    <property type="entry name" value="D,D-DIPEPTIDE TRANSPORT ATP-BINDING PROTEIN DDPF-RELATED"/>
    <property type="match status" value="1"/>
</dbReference>
<keyword evidence="3" id="KW-0547">Nucleotide-binding</keyword>
<sequence>MTDKPLLSVRNLKKHYPIKKGLLSRKVGAAKAVDGISFDLDPGETLGIVGESGCGKSTAASSIIRLEEPTEGEVIFNGGSRAATAGEGSSANDVTKFNKKELKAFRRDAQMIFQDPSSSFDPRMTVGSSAAELLQVHGMSDRQRRRAIVENLLERVGMSASDYDRYPHEFSGGQKQRIAIARALVLDPDLIIADEPVSALDVSVQAEVLSLINDLQQEFGLSLLLISHDMGVIQQICDRVAVMYLGKIVEIGSTEQLFSNPQHPYTEALVSAIPTPDPHARGEGIKLTGTVPSPTDPPSGCSFHTRCHKVVQPDGIDLEQSNWRNLLNLRDQVTDGEIDVGKLRENALGESDSSDRADVSDARIKSQIRTEFDLPDTLSDSGAETTLDTGLDLLVADDLESAAEFFSAEFVTPCEEITPEFTDHGDTHQSSCIRHQEARQSVELSANDD</sequence>
<dbReference type="SUPFAM" id="SSF52540">
    <property type="entry name" value="P-loop containing nucleoside triphosphate hydrolases"/>
    <property type="match status" value="1"/>
</dbReference>
<dbReference type="InterPro" id="IPR050319">
    <property type="entry name" value="ABC_transp_ATP-bind"/>
</dbReference>
<dbReference type="AlphaFoldDB" id="A0A897MVJ6"/>
<dbReference type="InterPro" id="IPR017871">
    <property type="entry name" value="ABC_transporter-like_CS"/>
</dbReference>
<dbReference type="InterPro" id="IPR013563">
    <property type="entry name" value="Oligopep_ABC_C"/>
</dbReference>
<comment type="similarity">
    <text evidence="1">Belongs to the ABC transporter superfamily.</text>
</comment>
<keyword evidence="2" id="KW-0813">Transport</keyword>
<organism evidence="7 8">
    <name type="scientific">Natranaeroarchaeum sulfidigenes</name>
    <dbReference type="NCBI Taxonomy" id="2784880"/>
    <lineage>
        <taxon>Archaea</taxon>
        <taxon>Methanobacteriati</taxon>
        <taxon>Methanobacteriota</taxon>
        <taxon>Stenosarchaea group</taxon>
        <taxon>Halobacteria</taxon>
        <taxon>Halobacteriales</taxon>
        <taxon>Natronoarchaeaceae</taxon>
        <taxon>Natranaeroarchaeum</taxon>
    </lineage>
</organism>
<dbReference type="PANTHER" id="PTHR43776">
    <property type="entry name" value="TRANSPORT ATP-BINDING PROTEIN"/>
    <property type="match status" value="1"/>
</dbReference>
<protein>
    <submittedName>
        <fullName evidence="7">ABC-type oligopeptide transport system, ATPase component</fullName>
    </submittedName>
</protein>
<dbReference type="InterPro" id="IPR003593">
    <property type="entry name" value="AAA+_ATPase"/>
</dbReference>
<dbReference type="RefSeq" id="WP_238477147.1">
    <property type="nucleotide sequence ID" value="NZ_CP064786.1"/>
</dbReference>
<dbReference type="InterPro" id="IPR027417">
    <property type="entry name" value="P-loop_NTPase"/>
</dbReference>
<dbReference type="GO" id="GO:0015833">
    <property type="term" value="P:peptide transport"/>
    <property type="evidence" value="ECO:0007669"/>
    <property type="project" value="InterPro"/>
</dbReference>
<dbReference type="Pfam" id="PF08352">
    <property type="entry name" value="oligo_HPY"/>
    <property type="match status" value="1"/>
</dbReference>
<dbReference type="SMART" id="SM00382">
    <property type="entry name" value="AAA"/>
    <property type="match status" value="1"/>
</dbReference>
<dbReference type="NCBIfam" id="TIGR01727">
    <property type="entry name" value="oligo_HPY"/>
    <property type="match status" value="1"/>
</dbReference>
<keyword evidence="8" id="KW-1185">Reference proteome</keyword>
<keyword evidence="4" id="KW-0067">ATP-binding</keyword>
<feature type="region of interest" description="Disordered" evidence="5">
    <location>
        <begin position="422"/>
        <end position="449"/>
    </location>
</feature>
<evidence type="ECO:0000256" key="5">
    <source>
        <dbReference type="SAM" id="MobiDB-lite"/>
    </source>
</evidence>
<evidence type="ECO:0000256" key="3">
    <source>
        <dbReference type="ARBA" id="ARBA00022741"/>
    </source>
</evidence>
<gene>
    <name evidence="7" type="primary">appF2</name>
    <name evidence="7" type="ORF">AArcS_1876</name>
</gene>
<evidence type="ECO:0000259" key="6">
    <source>
        <dbReference type="PROSITE" id="PS50893"/>
    </source>
</evidence>
<accession>A0A897MVJ6</accession>
<evidence type="ECO:0000256" key="4">
    <source>
        <dbReference type="ARBA" id="ARBA00022840"/>
    </source>
</evidence>
<dbReference type="GO" id="GO:0016887">
    <property type="term" value="F:ATP hydrolysis activity"/>
    <property type="evidence" value="ECO:0007669"/>
    <property type="project" value="InterPro"/>
</dbReference>
<reference evidence="7" key="1">
    <citation type="submission" date="2020-11" db="EMBL/GenBank/DDBJ databases">
        <title>Carbohydrate-dependent, anaerobic sulfur respiration: A novel catabolism in halophilic archaea.</title>
        <authorList>
            <person name="Sorokin D.Y."/>
            <person name="Messina E."/>
            <person name="Smedile F."/>
            <person name="La Cono V."/>
            <person name="Hallsworth J.E."/>
            <person name="Yakimov M.M."/>
        </authorList>
    </citation>
    <scope>NUCLEOTIDE SEQUENCE</scope>
    <source>
        <strain evidence="7">AArc-S</strain>
    </source>
</reference>
<dbReference type="InterPro" id="IPR003439">
    <property type="entry name" value="ABC_transporter-like_ATP-bd"/>
</dbReference>
<dbReference type="FunFam" id="3.40.50.300:FF:000016">
    <property type="entry name" value="Oligopeptide ABC transporter ATP-binding component"/>
    <property type="match status" value="1"/>
</dbReference>
<dbReference type="PROSITE" id="PS00211">
    <property type="entry name" value="ABC_TRANSPORTER_1"/>
    <property type="match status" value="1"/>
</dbReference>
<dbReference type="KEGG" id="hara:AArcS_1876"/>
<evidence type="ECO:0000313" key="7">
    <source>
        <dbReference type="EMBL" id="QSG03083.1"/>
    </source>
</evidence>
<dbReference type="Gene3D" id="3.40.50.300">
    <property type="entry name" value="P-loop containing nucleotide triphosphate hydrolases"/>
    <property type="match status" value="1"/>
</dbReference>
<dbReference type="EMBL" id="CP064786">
    <property type="protein sequence ID" value="QSG03083.1"/>
    <property type="molecule type" value="Genomic_DNA"/>
</dbReference>
<dbReference type="GeneID" id="70685252"/>
<dbReference type="Proteomes" id="UP000663586">
    <property type="component" value="Chromosome"/>
</dbReference>
<feature type="domain" description="ABC transporter" evidence="6">
    <location>
        <begin position="7"/>
        <end position="270"/>
    </location>
</feature>
<dbReference type="CDD" id="cd03257">
    <property type="entry name" value="ABC_NikE_OppD_transporters"/>
    <property type="match status" value="1"/>
</dbReference>
<evidence type="ECO:0000313" key="8">
    <source>
        <dbReference type="Proteomes" id="UP000663586"/>
    </source>
</evidence>
<evidence type="ECO:0000256" key="2">
    <source>
        <dbReference type="ARBA" id="ARBA00022448"/>
    </source>
</evidence>
<name>A0A897MVJ6_9EURY</name>
<dbReference type="GO" id="GO:0055085">
    <property type="term" value="P:transmembrane transport"/>
    <property type="evidence" value="ECO:0007669"/>
    <property type="project" value="UniProtKB-ARBA"/>
</dbReference>
<dbReference type="GO" id="GO:0005524">
    <property type="term" value="F:ATP binding"/>
    <property type="evidence" value="ECO:0007669"/>
    <property type="project" value="UniProtKB-KW"/>
</dbReference>